<proteinExistence type="inferred from homology"/>
<evidence type="ECO:0000313" key="4">
    <source>
        <dbReference type="Proteomes" id="UP000244571"/>
    </source>
</evidence>
<evidence type="ECO:0000259" key="2">
    <source>
        <dbReference type="Pfam" id="PF00535"/>
    </source>
</evidence>
<keyword evidence="3" id="KW-0808">Transferase</keyword>
<feature type="domain" description="Glycosyltransferase 2-like" evidence="2">
    <location>
        <begin position="16"/>
        <end position="115"/>
    </location>
</feature>
<dbReference type="SUPFAM" id="SSF53448">
    <property type="entry name" value="Nucleotide-diphospho-sugar transferases"/>
    <property type="match status" value="1"/>
</dbReference>
<name>A0A2R4XNF8_9BURK</name>
<dbReference type="KEGG" id="boz:DBV39_18045"/>
<organism evidence="3 4">
    <name type="scientific">Orrella marina</name>
    <dbReference type="NCBI Taxonomy" id="2163011"/>
    <lineage>
        <taxon>Bacteria</taxon>
        <taxon>Pseudomonadati</taxon>
        <taxon>Pseudomonadota</taxon>
        <taxon>Betaproteobacteria</taxon>
        <taxon>Burkholderiales</taxon>
        <taxon>Alcaligenaceae</taxon>
        <taxon>Orrella</taxon>
    </lineage>
</organism>
<evidence type="ECO:0000313" key="3">
    <source>
        <dbReference type="EMBL" id="AWB35325.1"/>
    </source>
</evidence>
<gene>
    <name evidence="3" type="ORF">DBV39_18045</name>
</gene>
<protein>
    <submittedName>
        <fullName evidence="3">Glycosyltransferase</fullName>
    </submittedName>
</protein>
<dbReference type="Pfam" id="PF00535">
    <property type="entry name" value="Glycos_transf_2"/>
    <property type="match status" value="1"/>
</dbReference>
<dbReference type="InterPro" id="IPR029044">
    <property type="entry name" value="Nucleotide-diphossugar_trans"/>
</dbReference>
<evidence type="ECO:0000256" key="1">
    <source>
        <dbReference type="ARBA" id="ARBA00038494"/>
    </source>
</evidence>
<dbReference type="AlphaFoldDB" id="A0A2R4XNF8"/>
<dbReference type="InterPro" id="IPR001173">
    <property type="entry name" value="Glyco_trans_2-like"/>
</dbReference>
<dbReference type="PANTHER" id="PTHR43630:SF2">
    <property type="entry name" value="GLYCOSYLTRANSFERASE"/>
    <property type="match status" value="1"/>
</dbReference>
<dbReference type="PANTHER" id="PTHR43630">
    <property type="entry name" value="POLY-BETA-1,6-N-ACETYL-D-GLUCOSAMINE SYNTHASE"/>
    <property type="match status" value="1"/>
</dbReference>
<dbReference type="RefSeq" id="WP_108622781.1">
    <property type="nucleotide sequence ID" value="NZ_CP028901.1"/>
</dbReference>
<dbReference type="Gene3D" id="3.90.550.10">
    <property type="entry name" value="Spore Coat Polysaccharide Biosynthesis Protein SpsA, Chain A"/>
    <property type="match status" value="1"/>
</dbReference>
<comment type="similarity">
    <text evidence="1">Belongs to the glycosyltransferase 2 family. WaaE/KdtX subfamily.</text>
</comment>
<dbReference type="OrthoDB" id="9815923at2"/>
<reference evidence="3 4" key="1">
    <citation type="submission" date="2018-04" db="EMBL/GenBank/DDBJ databases">
        <title>Bordetella sp. HZ20 isolated from seawater.</title>
        <authorList>
            <person name="Sun C."/>
        </authorList>
    </citation>
    <scope>NUCLEOTIDE SEQUENCE [LARGE SCALE GENOMIC DNA]</scope>
    <source>
        <strain evidence="3 4">HZ20</strain>
    </source>
</reference>
<dbReference type="EMBL" id="CP028901">
    <property type="protein sequence ID" value="AWB35325.1"/>
    <property type="molecule type" value="Genomic_DNA"/>
</dbReference>
<dbReference type="Proteomes" id="UP000244571">
    <property type="component" value="Chromosome"/>
</dbReference>
<sequence>MNSEPTRHTQQPLLAIAMIVRNEASNLAACLESCQDLADEIVIVDSGSEDNTAEIAHRFPKVRFFEHNAWRGFGLQRRTAQEHIQAKWVFWIDADERVTPALAASIRQVIHEHSTNDSDTNQTSPSGPRLFSVNRLSWVFGRFIRHSGWHPDWVVRLYQTDATQYSDDTVHEHVMKPANATIIKLDGNLLHYTYRDLQHYLVKSAQYASLWAQQRASHGKKASLGQGVIHALGCFLKMYVFKAGFLDGRQGLLLALLSSHSTFAKYADLWICQQPDSEKPGSAKPGKPH</sequence>
<dbReference type="CDD" id="cd02511">
    <property type="entry name" value="Beta4Glucosyltransferase"/>
    <property type="match status" value="1"/>
</dbReference>
<keyword evidence="4" id="KW-1185">Reference proteome</keyword>
<accession>A0A2R4XNF8</accession>
<dbReference type="GO" id="GO:0016740">
    <property type="term" value="F:transferase activity"/>
    <property type="evidence" value="ECO:0007669"/>
    <property type="project" value="UniProtKB-KW"/>
</dbReference>